<evidence type="ECO:0000259" key="7">
    <source>
        <dbReference type="Pfam" id="PF07005"/>
    </source>
</evidence>
<accession>A0A2M9C0B0</accession>
<feature type="domain" description="Four-carbon acid sugar kinase N-terminal" evidence="7">
    <location>
        <begin position="5"/>
        <end position="229"/>
    </location>
</feature>
<dbReference type="AlphaFoldDB" id="A0A2M9C0B0"/>
<evidence type="ECO:0000259" key="8">
    <source>
        <dbReference type="Pfam" id="PF17042"/>
    </source>
</evidence>
<evidence type="ECO:0000256" key="3">
    <source>
        <dbReference type="ARBA" id="ARBA00022741"/>
    </source>
</evidence>
<sequence>MTRTVVFDDDPTGTQSASGVDVVLDANPRTLADALAKAQSVYVLTNTRAMPQARAVALLVRLREAAVEAARGLGDSVQFVLRGDSTLRGHVFAEIDVFTEADSVVLFVPAFPAGGRRTRDGVHYVRLDGVDVQAHLTEFADDPVFPFGASYLPDYVAEKSARAAVSVRGTGADAEERLRRTLVTAAPGTVVIPDVETDDDVVRIARALERARSAGRSVVVRSGSPLAAAIAGVTSPGLLPSPLVPQARPTLLVCGSHTAAAGRQLARVEADHGPAAIIDTERALDDPLAEGERVAELVGSALSSTGFAALASERIRRPEHGLLDHGERVMSAVTAAVSRLRGDAEIVVSKGGITSAEVARLGLGANTARVLGQVLPGVSVWSLRTPEGSERLYVVVPGNVGDDDALVDVLSALRVARA</sequence>
<evidence type="ECO:0000256" key="6">
    <source>
        <dbReference type="ARBA" id="ARBA00023277"/>
    </source>
</evidence>
<feature type="domain" description="Four-carbon acid sugar kinase nucleotide binding" evidence="8">
    <location>
        <begin position="251"/>
        <end position="406"/>
    </location>
</feature>
<proteinExistence type="inferred from homology"/>
<dbReference type="EMBL" id="PGFB01000002">
    <property type="protein sequence ID" value="PJJ63769.1"/>
    <property type="molecule type" value="Genomic_DNA"/>
</dbReference>
<protein>
    <submittedName>
        <fullName evidence="9">Uncharacterized protein YgbK (DUF1537 family)</fullName>
    </submittedName>
</protein>
<dbReference type="RefSeq" id="WP_100344230.1">
    <property type="nucleotide sequence ID" value="NZ_PGFB01000002.1"/>
</dbReference>
<organism evidence="9 10">
    <name type="scientific">Compostimonas suwonensis</name>
    <dbReference type="NCBI Taxonomy" id="1048394"/>
    <lineage>
        <taxon>Bacteria</taxon>
        <taxon>Bacillati</taxon>
        <taxon>Actinomycetota</taxon>
        <taxon>Actinomycetes</taxon>
        <taxon>Micrococcales</taxon>
        <taxon>Microbacteriaceae</taxon>
        <taxon>Compostimonas</taxon>
    </lineage>
</organism>
<keyword evidence="10" id="KW-1185">Reference proteome</keyword>
<evidence type="ECO:0000256" key="1">
    <source>
        <dbReference type="ARBA" id="ARBA00005715"/>
    </source>
</evidence>
<keyword evidence="2" id="KW-0808">Transferase</keyword>
<comment type="caution">
    <text evidence="9">The sequence shown here is derived from an EMBL/GenBank/DDBJ whole genome shotgun (WGS) entry which is preliminary data.</text>
</comment>
<dbReference type="OrthoDB" id="153193at2"/>
<dbReference type="Gene3D" id="3.40.50.10840">
    <property type="entry name" value="Putative sugar-binding, N-terminal domain"/>
    <property type="match status" value="1"/>
</dbReference>
<dbReference type="InterPro" id="IPR031475">
    <property type="entry name" value="NBD_C"/>
</dbReference>
<evidence type="ECO:0000256" key="4">
    <source>
        <dbReference type="ARBA" id="ARBA00022777"/>
    </source>
</evidence>
<evidence type="ECO:0000313" key="10">
    <source>
        <dbReference type="Proteomes" id="UP000230161"/>
    </source>
</evidence>
<evidence type="ECO:0000313" key="9">
    <source>
        <dbReference type="EMBL" id="PJJ63769.1"/>
    </source>
</evidence>
<name>A0A2M9C0B0_9MICO</name>
<dbReference type="Proteomes" id="UP000230161">
    <property type="component" value="Unassembled WGS sequence"/>
</dbReference>
<evidence type="ECO:0000256" key="2">
    <source>
        <dbReference type="ARBA" id="ARBA00022679"/>
    </source>
</evidence>
<gene>
    <name evidence="9" type="ORF">CLV54_1444</name>
</gene>
<dbReference type="Gene3D" id="3.40.980.20">
    <property type="entry name" value="Four-carbon acid sugar kinase, nucleotide binding domain"/>
    <property type="match status" value="1"/>
</dbReference>
<reference evidence="9 10" key="1">
    <citation type="submission" date="2017-11" db="EMBL/GenBank/DDBJ databases">
        <title>Genomic Encyclopedia of Archaeal and Bacterial Type Strains, Phase II (KMG-II): From Individual Species to Whole Genera.</title>
        <authorList>
            <person name="Goeker M."/>
        </authorList>
    </citation>
    <scope>NUCLEOTIDE SEQUENCE [LARGE SCALE GENOMIC DNA]</scope>
    <source>
        <strain evidence="9 10">DSM 25625</strain>
    </source>
</reference>
<evidence type="ECO:0000256" key="5">
    <source>
        <dbReference type="ARBA" id="ARBA00022840"/>
    </source>
</evidence>
<keyword evidence="4" id="KW-0418">Kinase</keyword>
<keyword evidence="3" id="KW-0547">Nucleotide-binding</keyword>
<dbReference type="SUPFAM" id="SSF142764">
    <property type="entry name" value="YgbK-like"/>
    <property type="match status" value="1"/>
</dbReference>
<dbReference type="GO" id="GO:0005524">
    <property type="term" value="F:ATP binding"/>
    <property type="evidence" value="ECO:0007669"/>
    <property type="project" value="UniProtKB-KW"/>
</dbReference>
<dbReference type="Pfam" id="PF07005">
    <property type="entry name" value="SBD_N"/>
    <property type="match status" value="1"/>
</dbReference>
<dbReference type="Pfam" id="PF17042">
    <property type="entry name" value="NBD_C"/>
    <property type="match status" value="1"/>
</dbReference>
<dbReference type="GO" id="GO:0016301">
    <property type="term" value="F:kinase activity"/>
    <property type="evidence" value="ECO:0007669"/>
    <property type="project" value="UniProtKB-KW"/>
</dbReference>
<dbReference type="InterPro" id="IPR037051">
    <property type="entry name" value="4-carb_acid_sugar_kinase_N_sf"/>
</dbReference>
<keyword evidence="5" id="KW-0067">ATP-binding</keyword>
<comment type="similarity">
    <text evidence="1">Belongs to the four-carbon acid sugar kinase family.</text>
</comment>
<dbReference type="InterPro" id="IPR042213">
    <property type="entry name" value="NBD_C_sf"/>
</dbReference>
<keyword evidence="6" id="KW-0119">Carbohydrate metabolism</keyword>
<dbReference type="InterPro" id="IPR010737">
    <property type="entry name" value="4-carb_acid_sugar_kinase_N"/>
</dbReference>